<evidence type="ECO:0000256" key="1">
    <source>
        <dbReference type="SAM" id="MobiDB-lite"/>
    </source>
</evidence>
<feature type="compositionally biased region" description="Pro residues" evidence="1">
    <location>
        <begin position="37"/>
        <end position="49"/>
    </location>
</feature>
<gene>
    <name evidence="2" type="ORF">K491DRAFT_698332</name>
</gene>
<protein>
    <submittedName>
        <fullName evidence="2">Uncharacterized protein</fullName>
    </submittedName>
</protein>
<keyword evidence="3" id="KW-1185">Reference proteome</keyword>
<accession>A0A6A6SRJ6</accession>
<name>A0A6A6SRJ6_9PLEO</name>
<dbReference type="Proteomes" id="UP000799324">
    <property type="component" value="Unassembled WGS sequence"/>
</dbReference>
<organism evidence="2 3">
    <name type="scientific">Lophiostoma macrostomum CBS 122681</name>
    <dbReference type="NCBI Taxonomy" id="1314788"/>
    <lineage>
        <taxon>Eukaryota</taxon>
        <taxon>Fungi</taxon>
        <taxon>Dikarya</taxon>
        <taxon>Ascomycota</taxon>
        <taxon>Pezizomycotina</taxon>
        <taxon>Dothideomycetes</taxon>
        <taxon>Pleosporomycetidae</taxon>
        <taxon>Pleosporales</taxon>
        <taxon>Lophiostomataceae</taxon>
        <taxon>Lophiostoma</taxon>
    </lineage>
</organism>
<proteinExistence type="predicted"/>
<feature type="region of interest" description="Disordered" evidence="1">
    <location>
        <begin position="35"/>
        <end position="57"/>
    </location>
</feature>
<evidence type="ECO:0000313" key="3">
    <source>
        <dbReference type="Proteomes" id="UP000799324"/>
    </source>
</evidence>
<evidence type="ECO:0000313" key="2">
    <source>
        <dbReference type="EMBL" id="KAF2649183.1"/>
    </source>
</evidence>
<sequence>MALLGCAYFRKLVYRDHMGSRHSFLTSHRLRVSFTIHPPPRDPPTPPPSASNSIFSH</sequence>
<dbReference type="AlphaFoldDB" id="A0A6A6SRJ6"/>
<reference evidence="2" key="1">
    <citation type="journal article" date="2020" name="Stud. Mycol.">
        <title>101 Dothideomycetes genomes: a test case for predicting lifestyles and emergence of pathogens.</title>
        <authorList>
            <person name="Haridas S."/>
            <person name="Albert R."/>
            <person name="Binder M."/>
            <person name="Bloem J."/>
            <person name="Labutti K."/>
            <person name="Salamov A."/>
            <person name="Andreopoulos B."/>
            <person name="Baker S."/>
            <person name="Barry K."/>
            <person name="Bills G."/>
            <person name="Bluhm B."/>
            <person name="Cannon C."/>
            <person name="Castanera R."/>
            <person name="Culley D."/>
            <person name="Daum C."/>
            <person name="Ezra D."/>
            <person name="Gonzalez J."/>
            <person name="Henrissat B."/>
            <person name="Kuo A."/>
            <person name="Liang C."/>
            <person name="Lipzen A."/>
            <person name="Lutzoni F."/>
            <person name="Magnuson J."/>
            <person name="Mondo S."/>
            <person name="Nolan M."/>
            <person name="Ohm R."/>
            <person name="Pangilinan J."/>
            <person name="Park H.-J."/>
            <person name="Ramirez L."/>
            <person name="Alfaro M."/>
            <person name="Sun H."/>
            <person name="Tritt A."/>
            <person name="Yoshinaga Y."/>
            <person name="Zwiers L.-H."/>
            <person name="Turgeon B."/>
            <person name="Goodwin S."/>
            <person name="Spatafora J."/>
            <person name="Crous P."/>
            <person name="Grigoriev I."/>
        </authorList>
    </citation>
    <scope>NUCLEOTIDE SEQUENCE</scope>
    <source>
        <strain evidence="2">CBS 122681</strain>
    </source>
</reference>
<dbReference type="EMBL" id="MU004503">
    <property type="protein sequence ID" value="KAF2649183.1"/>
    <property type="molecule type" value="Genomic_DNA"/>
</dbReference>